<dbReference type="InterPro" id="IPR003115">
    <property type="entry name" value="ParB_N"/>
</dbReference>
<reference evidence="2 3" key="1">
    <citation type="submission" date="2019-10" db="EMBL/GenBank/DDBJ databases">
        <authorList>
            <person name="Garlena R.A."/>
            <person name="Russell D.A."/>
            <person name="Pope W.H."/>
            <person name="Jacobs-Sera D."/>
            <person name="Hatfull G.F."/>
        </authorList>
    </citation>
    <scope>NUCLEOTIDE SEQUENCE [LARGE SCALE GENOMIC DNA]</scope>
</reference>
<dbReference type="GO" id="GO:0045881">
    <property type="term" value="P:positive regulation of sporulation resulting in formation of a cellular spore"/>
    <property type="evidence" value="ECO:0007669"/>
    <property type="project" value="TreeGrafter"/>
</dbReference>
<dbReference type="GeneID" id="55814542"/>
<dbReference type="SUPFAM" id="SSF110849">
    <property type="entry name" value="ParB/Sulfiredoxin"/>
    <property type="match status" value="1"/>
</dbReference>
<accession>A0A649VMG6</accession>
<dbReference type="KEGG" id="vg:55814542"/>
<dbReference type="Gene3D" id="3.90.1530.10">
    <property type="entry name" value="Conserved hypothetical protein from pyrococcus furiosus pfu- 392566-001, ParB domain"/>
    <property type="match status" value="1"/>
</dbReference>
<dbReference type="EMBL" id="MN586027">
    <property type="protein sequence ID" value="QGJ93538.1"/>
    <property type="molecule type" value="Genomic_DNA"/>
</dbReference>
<dbReference type="Pfam" id="PF02195">
    <property type="entry name" value="ParB_N"/>
    <property type="match status" value="1"/>
</dbReference>
<dbReference type="Proteomes" id="UP000427282">
    <property type="component" value="Segment"/>
</dbReference>
<organism evidence="2 3">
    <name type="scientific">Arthrobacter phage Mufasa8</name>
    <dbReference type="NCBI Taxonomy" id="2656526"/>
    <lineage>
        <taxon>Viruses</taxon>
        <taxon>Duplodnaviria</taxon>
        <taxon>Heunggongvirae</taxon>
        <taxon>Uroviricota</taxon>
        <taxon>Caudoviricetes</taxon>
        <taxon>Mufasoctovirus</taxon>
        <taxon>Mufasoctovirus mufasa8</taxon>
    </lineage>
</organism>
<evidence type="ECO:0000259" key="1">
    <source>
        <dbReference type="SMART" id="SM00470"/>
    </source>
</evidence>
<evidence type="ECO:0000313" key="3">
    <source>
        <dbReference type="Proteomes" id="UP000427282"/>
    </source>
</evidence>
<proteinExistence type="predicted"/>
<keyword evidence="3" id="KW-1185">Reference proteome</keyword>
<evidence type="ECO:0000313" key="2">
    <source>
        <dbReference type="EMBL" id="QGJ93538.1"/>
    </source>
</evidence>
<dbReference type="GO" id="GO:0007059">
    <property type="term" value="P:chromosome segregation"/>
    <property type="evidence" value="ECO:0007669"/>
    <property type="project" value="TreeGrafter"/>
</dbReference>
<gene>
    <name evidence="2" type="primary">91</name>
    <name evidence="2" type="ORF">SEA_MUFASA8_91</name>
</gene>
<dbReference type="RefSeq" id="YP_009885171.1">
    <property type="nucleotide sequence ID" value="NC_049478.1"/>
</dbReference>
<sequence>MTEQHQLEIVHLPIGAVHPNPWNPNKQTERQFAAEVESILDNGFVMPIVVRENPDLPGEWQIIDGEHRHRALSQIIANKDDGAFNIPQLVESGTIPAVVLAPDDPRAKRLTIILNETRGSADTAEMAALLAELQEELGGDLIIGLPFTEDALNDLVAMGDYDWDAIADQYEDDSAADGDTDATDVDEHRIVAILDDDTYAWWQEAIRDHNDGKDSNDPNVAGALLHRLLTTYTG</sequence>
<dbReference type="PANTHER" id="PTHR33375:SF1">
    <property type="entry name" value="CHROMOSOME-PARTITIONING PROTEIN PARB-RELATED"/>
    <property type="match status" value="1"/>
</dbReference>
<protein>
    <submittedName>
        <fullName evidence="2">ParB-like nuclease domain protein</fullName>
    </submittedName>
</protein>
<name>A0A649VMG6_9CAUD</name>
<dbReference type="PANTHER" id="PTHR33375">
    <property type="entry name" value="CHROMOSOME-PARTITIONING PROTEIN PARB-RELATED"/>
    <property type="match status" value="1"/>
</dbReference>
<dbReference type="InterPro" id="IPR050336">
    <property type="entry name" value="Chromosome_partition/occlusion"/>
</dbReference>
<feature type="domain" description="ParB-like N-terminal" evidence="1">
    <location>
        <begin position="10"/>
        <end position="116"/>
    </location>
</feature>
<dbReference type="SMART" id="SM00470">
    <property type="entry name" value="ParB"/>
    <property type="match status" value="1"/>
</dbReference>
<dbReference type="InterPro" id="IPR036086">
    <property type="entry name" value="ParB/Sulfiredoxin_sf"/>
</dbReference>